<evidence type="ECO:0000313" key="2">
    <source>
        <dbReference type="EMBL" id="KAD7477161.1"/>
    </source>
</evidence>
<organism evidence="2 3">
    <name type="scientific">Mikania micrantha</name>
    <name type="common">bitter vine</name>
    <dbReference type="NCBI Taxonomy" id="192012"/>
    <lineage>
        <taxon>Eukaryota</taxon>
        <taxon>Viridiplantae</taxon>
        <taxon>Streptophyta</taxon>
        <taxon>Embryophyta</taxon>
        <taxon>Tracheophyta</taxon>
        <taxon>Spermatophyta</taxon>
        <taxon>Magnoliopsida</taxon>
        <taxon>eudicotyledons</taxon>
        <taxon>Gunneridae</taxon>
        <taxon>Pentapetalae</taxon>
        <taxon>asterids</taxon>
        <taxon>campanulids</taxon>
        <taxon>Asterales</taxon>
        <taxon>Asteraceae</taxon>
        <taxon>Asteroideae</taxon>
        <taxon>Heliantheae alliance</taxon>
        <taxon>Eupatorieae</taxon>
        <taxon>Mikania</taxon>
    </lineage>
</organism>
<dbReference type="Gene3D" id="3.30.420.10">
    <property type="entry name" value="Ribonuclease H-like superfamily/Ribonuclease H"/>
    <property type="match status" value="1"/>
</dbReference>
<dbReference type="GO" id="GO:0015074">
    <property type="term" value="P:DNA integration"/>
    <property type="evidence" value="ECO:0007669"/>
    <property type="project" value="InterPro"/>
</dbReference>
<dbReference type="InterPro" id="IPR001584">
    <property type="entry name" value="Integrase_cat-core"/>
</dbReference>
<dbReference type="InterPro" id="IPR056924">
    <property type="entry name" value="SH3_Tf2-1"/>
</dbReference>
<dbReference type="InterPro" id="IPR036397">
    <property type="entry name" value="RNaseH_sf"/>
</dbReference>
<reference evidence="2 3" key="1">
    <citation type="submission" date="2019-05" db="EMBL/GenBank/DDBJ databases">
        <title>Mikania micrantha, genome provides insights into the molecular mechanism of rapid growth.</title>
        <authorList>
            <person name="Liu B."/>
        </authorList>
    </citation>
    <scope>NUCLEOTIDE SEQUENCE [LARGE SCALE GENOMIC DNA]</scope>
    <source>
        <strain evidence="2">NLD-2019</strain>
        <tissue evidence="2">Leaf</tissue>
    </source>
</reference>
<accession>A0A5N6PZN1</accession>
<dbReference type="PANTHER" id="PTHR46148">
    <property type="entry name" value="CHROMO DOMAIN-CONTAINING PROTEIN"/>
    <property type="match status" value="1"/>
</dbReference>
<dbReference type="Proteomes" id="UP000326396">
    <property type="component" value="Linkage Group LG1"/>
</dbReference>
<keyword evidence="3" id="KW-1185">Reference proteome</keyword>
<protein>
    <recommendedName>
        <fullName evidence="1">Integrase catalytic domain-containing protein</fullName>
    </recommendedName>
</protein>
<dbReference type="Pfam" id="PF24626">
    <property type="entry name" value="SH3_Tf2-1"/>
    <property type="match status" value="1"/>
</dbReference>
<dbReference type="Pfam" id="PF17921">
    <property type="entry name" value="Integrase_H2C2"/>
    <property type="match status" value="1"/>
</dbReference>
<dbReference type="PANTHER" id="PTHR46148:SF59">
    <property type="entry name" value="NUCLEOTIDYLTRANSFERASE, RIBONUCLEASE H"/>
    <property type="match status" value="1"/>
</dbReference>
<dbReference type="OrthoDB" id="3227343at2759"/>
<dbReference type="SUPFAM" id="SSF53098">
    <property type="entry name" value="Ribonuclease H-like"/>
    <property type="match status" value="1"/>
</dbReference>
<dbReference type="InterPro" id="IPR041588">
    <property type="entry name" value="Integrase_H2C2"/>
</dbReference>
<evidence type="ECO:0000313" key="3">
    <source>
        <dbReference type="Proteomes" id="UP000326396"/>
    </source>
</evidence>
<dbReference type="PROSITE" id="PS50994">
    <property type="entry name" value="INTEGRASE"/>
    <property type="match status" value="1"/>
</dbReference>
<dbReference type="InterPro" id="IPR012337">
    <property type="entry name" value="RNaseH-like_sf"/>
</dbReference>
<proteinExistence type="predicted"/>
<dbReference type="GO" id="GO:0003676">
    <property type="term" value="F:nucleic acid binding"/>
    <property type="evidence" value="ECO:0007669"/>
    <property type="project" value="InterPro"/>
</dbReference>
<feature type="domain" description="Integrase catalytic" evidence="1">
    <location>
        <begin position="1"/>
        <end position="105"/>
    </location>
</feature>
<dbReference type="EMBL" id="SZYD01000001">
    <property type="protein sequence ID" value="KAD7477161.1"/>
    <property type="molecule type" value="Genomic_DNA"/>
</dbReference>
<name>A0A5N6PZN1_9ASTR</name>
<sequence>MYQDLRVLYWWPRMKKDRTEYVTKCLNCAKVKAEHQRPSGFTAYHPQMDGQTERMIQTLEDMLRACVIDFGGNWDSHLLLVEFSYNKSSHASIGMAPFEALYGRKCRPPIYWTEIEESQITGPEIIPETTDKIHQIHDNLLAARSLQKSYANKRRKALEFQVDDMVLVKVSPWKGAVRFGKKGKLAPRYVGPFKILERIGKVAYNLEVPPELSNVHPTFHVSNLRKCLADQDLQVPLDDIRIDDTMHFVEKPVKIMDPDVKKLKRSRIPIVKLRWESKRGPKFTWEKEDQMKLKNPHLFTAVAPS</sequence>
<dbReference type="AlphaFoldDB" id="A0A5N6PZN1"/>
<comment type="caution">
    <text evidence="2">The sequence shown here is derived from an EMBL/GenBank/DDBJ whole genome shotgun (WGS) entry which is preliminary data.</text>
</comment>
<evidence type="ECO:0000259" key="1">
    <source>
        <dbReference type="PROSITE" id="PS50994"/>
    </source>
</evidence>
<gene>
    <name evidence="2" type="ORF">E3N88_00297</name>
</gene>